<reference evidence="2" key="5">
    <citation type="journal article" date="2021" name="G3 (Bethesda)">
        <title>Aegilops tauschii genome assembly Aet v5.0 features greater sequence contiguity and improved annotation.</title>
        <authorList>
            <person name="Wang L."/>
            <person name="Zhu T."/>
            <person name="Rodriguez J.C."/>
            <person name="Deal K.R."/>
            <person name="Dubcovsky J."/>
            <person name="McGuire P.E."/>
            <person name="Lux T."/>
            <person name="Spannagl M."/>
            <person name="Mayer K.F.X."/>
            <person name="Baldrich P."/>
            <person name="Meyers B.C."/>
            <person name="Huo N."/>
            <person name="Gu Y.Q."/>
            <person name="Zhou H."/>
            <person name="Devos K.M."/>
            <person name="Bennetzen J.L."/>
            <person name="Unver T."/>
            <person name="Budak H."/>
            <person name="Gulick P.J."/>
            <person name="Galiba G."/>
            <person name="Kalapos B."/>
            <person name="Nelson D.R."/>
            <person name="Li P."/>
            <person name="You F.M."/>
            <person name="Luo M.C."/>
            <person name="Dvorak J."/>
        </authorList>
    </citation>
    <scope>NUCLEOTIDE SEQUENCE [LARGE SCALE GENOMIC DNA]</scope>
    <source>
        <strain evidence="2">cv. AL8/78</strain>
    </source>
</reference>
<reference evidence="2" key="3">
    <citation type="journal article" date="2017" name="Nature">
        <title>Genome sequence of the progenitor of the wheat D genome Aegilops tauschii.</title>
        <authorList>
            <person name="Luo M.C."/>
            <person name="Gu Y.Q."/>
            <person name="Puiu D."/>
            <person name="Wang H."/>
            <person name="Twardziok S.O."/>
            <person name="Deal K.R."/>
            <person name="Huo N."/>
            <person name="Zhu T."/>
            <person name="Wang L."/>
            <person name="Wang Y."/>
            <person name="McGuire P.E."/>
            <person name="Liu S."/>
            <person name="Long H."/>
            <person name="Ramasamy R.K."/>
            <person name="Rodriguez J.C."/>
            <person name="Van S.L."/>
            <person name="Yuan L."/>
            <person name="Wang Z."/>
            <person name="Xia Z."/>
            <person name="Xiao L."/>
            <person name="Anderson O.D."/>
            <person name="Ouyang S."/>
            <person name="Liang Y."/>
            <person name="Zimin A.V."/>
            <person name="Pertea G."/>
            <person name="Qi P."/>
            <person name="Bennetzen J.L."/>
            <person name="Dai X."/>
            <person name="Dawson M.W."/>
            <person name="Muller H.G."/>
            <person name="Kugler K."/>
            <person name="Rivarola-Duarte L."/>
            <person name="Spannagl M."/>
            <person name="Mayer K.F.X."/>
            <person name="Lu F.H."/>
            <person name="Bevan M.W."/>
            <person name="Leroy P."/>
            <person name="Li P."/>
            <person name="You F.M."/>
            <person name="Sun Q."/>
            <person name="Liu Z."/>
            <person name="Lyons E."/>
            <person name="Wicker T."/>
            <person name="Salzberg S.L."/>
            <person name="Devos K.M."/>
            <person name="Dvorak J."/>
        </authorList>
    </citation>
    <scope>NUCLEOTIDE SEQUENCE [LARGE SCALE GENOMIC DNA]</scope>
    <source>
        <strain evidence="2">cv. AL8/78</strain>
    </source>
</reference>
<protein>
    <submittedName>
        <fullName evidence="2">Uncharacterized protein</fullName>
    </submittedName>
</protein>
<dbReference type="AlphaFoldDB" id="A0A453FZX5"/>
<dbReference type="SUPFAM" id="SSF53756">
    <property type="entry name" value="UDP-Glycosyltransferase/glycogen phosphorylase"/>
    <property type="match status" value="1"/>
</dbReference>
<dbReference type="EnsemblPlants" id="AET3Gv20840200.14">
    <property type="protein sequence ID" value="AET3Gv20840200.14"/>
    <property type="gene ID" value="AET3Gv20840200"/>
</dbReference>
<evidence type="ECO:0000313" key="2">
    <source>
        <dbReference type="EnsemblPlants" id="AET3Gv20840200.14"/>
    </source>
</evidence>
<organism evidence="2 3">
    <name type="scientific">Aegilops tauschii subsp. strangulata</name>
    <name type="common">Goatgrass</name>
    <dbReference type="NCBI Taxonomy" id="200361"/>
    <lineage>
        <taxon>Eukaryota</taxon>
        <taxon>Viridiplantae</taxon>
        <taxon>Streptophyta</taxon>
        <taxon>Embryophyta</taxon>
        <taxon>Tracheophyta</taxon>
        <taxon>Spermatophyta</taxon>
        <taxon>Magnoliopsida</taxon>
        <taxon>Liliopsida</taxon>
        <taxon>Poales</taxon>
        <taxon>Poaceae</taxon>
        <taxon>BOP clade</taxon>
        <taxon>Pooideae</taxon>
        <taxon>Triticodae</taxon>
        <taxon>Triticeae</taxon>
        <taxon>Triticinae</taxon>
        <taxon>Aegilops</taxon>
    </lineage>
</organism>
<dbReference type="Gramene" id="AET3Gv20840200.14">
    <property type="protein sequence ID" value="AET3Gv20840200.14"/>
    <property type="gene ID" value="AET3Gv20840200"/>
</dbReference>
<dbReference type="PANTHER" id="PTHR48049">
    <property type="entry name" value="GLYCOSYLTRANSFERASE"/>
    <property type="match status" value="1"/>
</dbReference>
<accession>A0A453FZX5</accession>
<name>A0A453FZX5_AEGTS</name>
<evidence type="ECO:0000256" key="1">
    <source>
        <dbReference type="SAM" id="MobiDB-lite"/>
    </source>
</evidence>
<dbReference type="GO" id="GO:0035251">
    <property type="term" value="F:UDP-glucosyltransferase activity"/>
    <property type="evidence" value="ECO:0007669"/>
    <property type="project" value="InterPro"/>
</dbReference>
<reference evidence="3" key="1">
    <citation type="journal article" date="2014" name="Science">
        <title>Ancient hybridizations among the ancestral genomes of bread wheat.</title>
        <authorList>
            <consortium name="International Wheat Genome Sequencing Consortium,"/>
            <person name="Marcussen T."/>
            <person name="Sandve S.R."/>
            <person name="Heier L."/>
            <person name="Spannagl M."/>
            <person name="Pfeifer M."/>
            <person name="Jakobsen K.S."/>
            <person name="Wulff B.B."/>
            <person name="Steuernagel B."/>
            <person name="Mayer K.F."/>
            <person name="Olsen O.A."/>
        </authorList>
    </citation>
    <scope>NUCLEOTIDE SEQUENCE [LARGE SCALE GENOMIC DNA]</scope>
    <source>
        <strain evidence="3">cv. AL8/78</strain>
    </source>
</reference>
<dbReference type="Gene3D" id="3.40.50.2000">
    <property type="entry name" value="Glycogen Phosphorylase B"/>
    <property type="match status" value="1"/>
</dbReference>
<feature type="region of interest" description="Disordered" evidence="1">
    <location>
        <begin position="181"/>
        <end position="207"/>
    </location>
</feature>
<proteinExistence type="predicted"/>
<dbReference type="Proteomes" id="UP000015105">
    <property type="component" value="Chromosome 3D"/>
</dbReference>
<evidence type="ECO:0000313" key="3">
    <source>
        <dbReference type="Proteomes" id="UP000015105"/>
    </source>
</evidence>
<dbReference type="InterPro" id="IPR050481">
    <property type="entry name" value="UDP-glycosyltransf_plant"/>
</dbReference>
<reference evidence="3" key="2">
    <citation type="journal article" date="2017" name="Nat. Plants">
        <title>The Aegilops tauschii genome reveals multiple impacts of transposons.</title>
        <authorList>
            <person name="Zhao G."/>
            <person name="Zou C."/>
            <person name="Li K."/>
            <person name="Wang K."/>
            <person name="Li T."/>
            <person name="Gao L."/>
            <person name="Zhang X."/>
            <person name="Wang H."/>
            <person name="Yang Z."/>
            <person name="Liu X."/>
            <person name="Jiang W."/>
            <person name="Mao L."/>
            <person name="Kong X."/>
            <person name="Jiao Y."/>
            <person name="Jia J."/>
        </authorList>
    </citation>
    <scope>NUCLEOTIDE SEQUENCE [LARGE SCALE GENOMIC DNA]</scope>
    <source>
        <strain evidence="3">cv. AL8/78</strain>
    </source>
</reference>
<keyword evidence="3" id="KW-1185">Reference proteome</keyword>
<sequence>PSDDLRPYLRRAYDTAFERELSRLLQAEEAAGSRPDWVLVDYASYWAPAAAARHGVPCAFLSLFGAAALSFFGSPEALLGLGRHAKTEPAHLTVVPEYVPFPTTVAYRGYEARELFEPGMVPDDSGVSGGYRFAKTIEGCQLVGIRSSSEFEPEWLQLLGELYQKPVIPVGLFPPAPQHDVPATRRRCGGWTDRRRAPSCTRPSAAR</sequence>
<dbReference type="PANTHER" id="PTHR48049:SF80">
    <property type="entry name" value="GLYCOSYLTRANSFERASE"/>
    <property type="match status" value="1"/>
</dbReference>
<reference evidence="2" key="4">
    <citation type="submission" date="2019-03" db="UniProtKB">
        <authorList>
            <consortium name="EnsemblPlants"/>
        </authorList>
    </citation>
    <scope>IDENTIFICATION</scope>
</reference>